<accession>A0A4V6AMM6</accession>
<dbReference type="Proteomes" id="UP000298787">
    <property type="component" value="Chromosome 3"/>
</dbReference>
<dbReference type="AlphaFoldDB" id="A0A4V6AMM6"/>
<feature type="region of interest" description="Disordered" evidence="1">
    <location>
        <begin position="43"/>
        <end position="119"/>
    </location>
</feature>
<name>A0A4V6AMM6_COLLU</name>
<proteinExistence type="predicted"/>
<feature type="compositionally biased region" description="Low complexity" evidence="1">
    <location>
        <begin position="245"/>
        <end position="258"/>
    </location>
</feature>
<feature type="compositionally biased region" description="Polar residues" evidence="1">
    <location>
        <begin position="234"/>
        <end position="244"/>
    </location>
</feature>
<dbReference type="EMBL" id="CM014080">
    <property type="protein sequence ID" value="TKS69232.1"/>
    <property type="molecule type" value="Genomic_DNA"/>
</dbReference>
<feature type="compositionally biased region" description="Basic residues" evidence="1">
    <location>
        <begin position="67"/>
        <end position="76"/>
    </location>
</feature>
<gene>
    <name evidence="2" type="ORF">D9C73_003296</name>
</gene>
<sequence length="408" mass="46166">MNHQLSQKVRREKTILDVSTDQTRIRTRGFLKKTQETPCNTCKEHSLVVTPPACRAKTEAEQDVPTQKRKRGRPRKTKLEEAPSAISEKKSHSVEGEQEADSSLPKEVKRCNKRRRNRSEVEVIPIKRTEAHDSTDIILAEMRDETPKQPKMVILEKFEKLIKRQHSKTRKSKESQDKETNEPERDVETAHGGRCEDLIQETEIDIDVTQPRDKDGTEESPRVIFSVTVDKNHNQIFNNSTAKYSESQQDDTNSSTSDKFGDGCHPVSAAEREQTLEAQQSCDARVSDTTQQTARHDKGRCHSNSHTPPQEDKGPLNNLNLQTPERTGPPLPDTGAATKSSGCNQQEEDDDDDDDDEEVDVDILLYSPDKEPQPGECENGLDDMDINLEEEEDEEDLNEIDVTGDEAE</sequence>
<evidence type="ECO:0000313" key="2">
    <source>
        <dbReference type="EMBL" id="TKS69232.1"/>
    </source>
</evidence>
<feature type="compositionally biased region" description="Polar residues" evidence="1">
    <location>
        <begin position="276"/>
        <end position="293"/>
    </location>
</feature>
<reference evidence="2 3" key="1">
    <citation type="submission" date="2019-01" db="EMBL/GenBank/DDBJ databases">
        <title>Genome Assembly of Collichthys lucidus.</title>
        <authorList>
            <person name="Cai M."/>
            <person name="Xiao S."/>
        </authorList>
    </citation>
    <scope>NUCLEOTIDE SEQUENCE [LARGE SCALE GENOMIC DNA]</scope>
    <source>
        <strain evidence="2">JT15FE1705JMU</strain>
        <tissue evidence="2">Muscle</tissue>
    </source>
</reference>
<evidence type="ECO:0000313" key="3">
    <source>
        <dbReference type="Proteomes" id="UP000298787"/>
    </source>
</evidence>
<protein>
    <submittedName>
        <fullName evidence="2">Uncharacterized protein</fullName>
    </submittedName>
</protein>
<feature type="compositionally biased region" description="Basic and acidic residues" evidence="1">
    <location>
        <begin position="77"/>
        <end position="95"/>
    </location>
</feature>
<feature type="region of interest" description="Disordered" evidence="1">
    <location>
        <begin position="389"/>
        <end position="408"/>
    </location>
</feature>
<feature type="compositionally biased region" description="Basic and acidic residues" evidence="1">
    <location>
        <begin position="172"/>
        <end position="197"/>
    </location>
</feature>
<feature type="region of interest" description="Disordered" evidence="1">
    <location>
        <begin position="163"/>
        <end position="383"/>
    </location>
</feature>
<evidence type="ECO:0000256" key="1">
    <source>
        <dbReference type="SAM" id="MobiDB-lite"/>
    </source>
</evidence>
<keyword evidence="3" id="KW-1185">Reference proteome</keyword>
<dbReference type="STRING" id="240159.A0A4V6AMM6"/>
<feature type="compositionally biased region" description="Acidic residues" evidence="1">
    <location>
        <begin position="346"/>
        <end position="361"/>
    </location>
</feature>
<organism evidence="2 3">
    <name type="scientific">Collichthys lucidus</name>
    <name type="common">Big head croaker</name>
    <name type="synonym">Sciaena lucida</name>
    <dbReference type="NCBI Taxonomy" id="240159"/>
    <lineage>
        <taxon>Eukaryota</taxon>
        <taxon>Metazoa</taxon>
        <taxon>Chordata</taxon>
        <taxon>Craniata</taxon>
        <taxon>Vertebrata</taxon>
        <taxon>Euteleostomi</taxon>
        <taxon>Actinopterygii</taxon>
        <taxon>Neopterygii</taxon>
        <taxon>Teleostei</taxon>
        <taxon>Neoteleostei</taxon>
        <taxon>Acanthomorphata</taxon>
        <taxon>Eupercaria</taxon>
        <taxon>Sciaenidae</taxon>
        <taxon>Collichthys</taxon>
    </lineage>
</organism>
<feature type="compositionally biased region" description="Basic and acidic residues" evidence="1">
    <location>
        <begin position="210"/>
        <end position="221"/>
    </location>
</feature>